<keyword evidence="1" id="KW-0547">Nucleotide-binding</keyword>
<dbReference type="Pfam" id="PF13589">
    <property type="entry name" value="HATPase_c_3"/>
    <property type="match status" value="1"/>
</dbReference>
<dbReference type="Gene3D" id="3.30.565.10">
    <property type="entry name" value="Histidine kinase-like ATPase, C-terminal domain"/>
    <property type="match status" value="1"/>
</dbReference>
<dbReference type="AlphaFoldDB" id="A0A939GCI7"/>
<organism evidence="1 2">
    <name type="scientific">Fibrella aquatilis</name>
    <dbReference type="NCBI Taxonomy" id="2817059"/>
    <lineage>
        <taxon>Bacteria</taxon>
        <taxon>Pseudomonadati</taxon>
        <taxon>Bacteroidota</taxon>
        <taxon>Cytophagia</taxon>
        <taxon>Cytophagales</taxon>
        <taxon>Spirosomataceae</taxon>
        <taxon>Fibrella</taxon>
    </lineage>
</organism>
<evidence type="ECO:0000313" key="2">
    <source>
        <dbReference type="Proteomes" id="UP000664795"/>
    </source>
</evidence>
<protein>
    <submittedName>
        <fullName evidence="1">ATP-binding protein</fullName>
    </submittedName>
</protein>
<gene>
    <name evidence="1" type="ORF">J2I48_27260</name>
</gene>
<dbReference type="SUPFAM" id="SSF55874">
    <property type="entry name" value="ATPase domain of HSP90 chaperone/DNA topoisomerase II/histidine kinase"/>
    <property type="match status" value="1"/>
</dbReference>
<sequence>MNIPLIDASAGLPIRHIPLTIDYTIIEHFSHHLYGSPNKAIEELVINGFDAFATEVKVFTDGEYTPGRILVLDNGNSMDVDGLSAMWQISKSPKKNNRTVQKGTDIRSVIGKFGIGKVASYTLGNSISHICKKNNEYLAVRMDYKKLMEHENAYIGTSSKDDIQSIEHDYSNGTSATEPKQVNIYSLEKNQAESFIKQAFEKIPDDLNIFLENECWTVAIIEDLKDKKITHGRLAWVLGNAMPLRPDFKVWVDSTPVIATLEKSGIAKSADLGNRELKDSIKRRWEDYVTKKLLSGDLIFDEEMGLDPNNPGKTISYIEFPNLGKVWGKVILYNESIKNQDSSEAQRSYGFFIMVLGRLLNDNDPKFLLNDPSFGTFYKSQYILNVDGLDEDLLADRERIHRGTDKAEELAFLQHAIYLVTTNWQADLDDQRAEEESTTLLNSIPINSREFFKEPITALRRQYYPEEFENFDLRPPSIERKVLNSEIAIAALTDGGSLIAINTAHPYYKSLSTTFGANTKNGRKLINEFERLAISELTFEGYLYDLGLDERIIQEIFFWRDRQYRNLARTKSDSVHKLAEDLRKASASSSGANFEHTIVNILESMGFIATRDGASGQKDILMKASCGPESYILTFEAKAKLTGELQNDSAEIASAAAHRDAAKAEHAVVITRKFSGFNKNPEGLPAVLKECDAVGGVSIMETEALIKLAEVMNNYYYSLAHVKTIFTEVEAPVVKMQKIEALGEPFDHFDYKPLLNRIWKEQIRIGENESITYHNIWQEDYRHILKDKKIFEAKLQALSILADPLITLNIPASLIFLEQSPDKIMDLIISRLDRN</sequence>
<name>A0A939GCI7_9BACT</name>
<dbReference type="Proteomes" id="UP000664795">
    <property type="component" value="Unassembled WGS sequence"/>
</dbReference>
<accession>A0A939GCI7</accession>
<dbReference type="GO" id="GO:0005524">
    <property type="term" value="F:ATP binding"/>
    <property type="evidence" value="ECO:0007669"/>
    <property type="project" value="UniProtKB-KW"/>
</dbReference>
<proteinExistence type="predicted"/>
<evidence type="ECO:0000313" key="1">
    <source>
        <dbReference type="EMBL" id="MBO0934739.1"/>
    </source>
</evidence>
<keyword evidence="2" id="KW-1185">Reference proteome</keyword>
<keyword evidence="1" id="KW-0067">ATP-binding</keyword>
<comment type="caution">
    <text evidence="1">The sequence shown here is derived from an EMBL/GenBank/DDBJ whole genome shotgun (WGS) entry which is preliminary data.</text>
</comment>
<dbReference type="EMBL" id="JAFMYU010000037">
    <property type="protein sequence ID" value="MBO0934739.1"/>
    <property type="molecule type" value="Genomic_DNA"/>
</dbReference>
<dbReference type="RefSeq" id="WP_207338705.1">
    <property type="nucleotide sequence ID" value="NZ_JAFMYU010000037.1"/>
</dbReference>
<reference evidence="1 2" key="1">
    <citation type="submission" date="2021-03" db="EMBL/GenBank/DDBJ databases">
        <title>Fibrella sp. HMF5036 genome sequencing and assembly.</title>
        <authorList>
            <person name="Kang H."/>
            <person name="Kim H."/>
            <person name="Bae S."/>
            <person name="Joh K."/>
        </authorList>
    </citation>
    <scope>NUCLEOTIDE SEQUENCE [LARGE SCALE GENOMIC DNA]</scope>
    <source>
        <strain evidence="1 2">HMF5036</strain>
    </source>
</reference>
<dbReference type="InterPro" id="IPR036890">
    <property type="entry name" value="HATPase_C_sf"/>
</dbReference>